<evidence type="ECO:0000256" key="5">
    <source>
        <dbReference type="ARBA" id="ARBA00023136"/>
    </source>
</evidence>
<comment type="caution">
    <text evidence="8">The sequence shown here is derived from an EMBL/GenBank/DDBJ whole genome shotgun (WGS) entry which is preliminary data.</text>
</comment>
<evidence type="ECO:0000256" key="3">
    <source>
        <dbReference type="ARBA" id="ARBA00022692"/>
    </source>
</evidence>
<evidence type="ECO:0000256" key="2">
    <source>
        <dbReference type="ARBA" id="ARBA00009399"/>
    </source>
</evidence>
<feature type="transmembrane region" description="Helical" evidence="6">
    <location>
        <begin position="49"/>
        <end position="73"/>
    </location>
</feature>
<comment type="subcellular location">
    <subcellularLocation>
        <location evidence="1">Membrane</location>
        <topology evidence="1">Multi-pass membrane protein</topology>
    </subcellularLocation>
</comment>
<dbReference type="EMBL" id="JAFJYC010000001">
    <property type="protein sequence ID" value="MBT9431600.1"/>
    <property type="molecule type" value="Genomic_DNA"/>
</dbReference>
<keyword evidence="3 6" id="KW-0812">Transmembrane</keyword>
<evidence type="ECO:0000256" key="1">
    <source>
        <dbReference type="ARBA" id="ARBA00004141"/>
    </source>
</evidence>
<evidence type="ECO:0000256" key="6">
    <source>
        <dbReference type="SAM" id="Phobius"/>
    </source>
</evidence>
<proteinExistence type="inferred from homology"/>
<dbReference type="Pfam" id="PF04138">
    <property type="entry name" value="GtrA_DPMS_TM"/>
    <property type="match status" value="1"/>
</dbReference>
<evidence type="ECO:0000313" key="9">
    <source>
        <dbReference type="Proteomes" id="UP000811282"/>
    </source>
</evidence>
<dbReference type="InterPro" id="IPR051401">
    <property type="entry name" value="GtrA_CellWall_Glycosyl"/>
</dbReference>
<evidence type="ECO:0000313" key="8">
    <source>
        <dbReference type="EMBL" id="MBT9431600.1"/>
    </source>
</evidence>
<gene>
    <name evidence="8" type="ORF">JZM24_04510</name>
</gene>
<dbReference type="PANTHER" id="PTHR38459:SF1">
    <property type="entry name" value="PROPHAGE BACTOPRENOL-LINKED GLUCOSE TRANSLOCASE HOMOLOG"/>
    <property type="match status" value="1"/>
</dbReference>
<protein>
    <submittedName>
        <fullName evidence="8">GtrA family protein</fullName>
    </submittedName>
</protein>
<organism evidence="8 9">
    <name type="scientific">Candidatus Sodalis endolongispinus</name>
    <dbReference type="NCBI Taxonomy" id="2812662"/>
    <lineage>
        <taxon>Bacteria</taxon>
        <taxon>Pseudomonadati</taxon>
        <taxon>Pseudomonadota</taxon>
        <taxon>Gammaproteobacteria</taxon>
        <taxon>Enterobacterales</taxon>
        <taxon>Bruguierivoracaceae</taxon>
        <taxon>Sodalis</taxon>
    </lineage>
</organism>
<sequence>MKRRGALRLFSRSPDNTFTQTIKFCLVGLLNTAITAAVIFAFIHIGTGIYLSNFIGYAVGIAFSFVVNSLFTFSTSLSFHRLGKFLLTCLIAYLVNVGVVWLVIQTHPSLIYSSQIAGMVTYTITGFLLTKLWDMK</sequence>
<keyword evidence="4 6" id="KW-1133">Transmembrane helix</keyword>
<comment type="similarity">
    <text evidence="2">Belongs to the GtrA family.</text>
</comment>
<dbReference type="Proteomes" id="UP000811282">
    <property type="component" value="Unassembled WGS sequence"/>
</dbReference>
<feature type="domain" description="GtrA/DPMS transmembrane" evidence="7">
    <location>
        <begin position="23"/>
        <end position="133"/>
    </location>
</feature>
<name>A0ABS5Y9B9_9GAMM</name>
<evidence type="ECO:0000256" key="4">
    <source>
        <dbReference type="ARBA" id="ARBA00022989"/>
    </source>
</evidence>
<accession>A0ABS5Y9B9</accession>
<feature type="transmembrane region" description="Helical" evidence="6">
    <location>
        <begin position="85"/>
        <end position="104"/>
    </location>
</feature>
<feature type="transmembrane region" description="Helical" evidence="6">
    <location>
        <begin position="21"/>
        <end position="43"/>
    </location>
</feature>
<dbReference type="PANTHER" id="PTHR38459">
    <property type="entry name" value="PROPHAGE BACTOPRENOL-LINKED GLUCOSE TRANSLOCASE HOMOLOG"/>
    <property type="match status" value="1"/>
</dbReference>
<dbReference type="InterPro" id="IPR007267">
    <property type="entry name" value="GtrA_DPMS_TM"/>
</dbReference>
<evidence type="ECO:0000259" key="7">
    <source>
        <dbReference type="Pfam" id="PF04138"/>
    </source>
</evidence>
<reference evidence="8 9" key="1">
    <citation type="journal article" date="2021" name="Genome Biol. Evol.">
        <title>The evolution of interdependence in a four-way mealybug symbiosis.</title>
        <authorList>
            <person name="Garber A.I."/>
            <person name="Kupper M."/>
            <person name="Laetsch D.R."/>
            <person name="Weldon S.R."/>
            <person name="Ladinsky M.S."/>
            <person name="Bjorkman P.J."/>
            <person name="McCutcheon J.P."/>
        </authorList>
    </citation>
    <scope>NUCLEOTIDE SEQUENCE [LARGE SCALE GENOMIC DNA]</scope>
    <source>
        <strain evidence="8">SOD</strain>
    </source>
</reference>
<keyword evidence="5 6" id="KW-0472">Membrane</keyword>
<keyword evidence="9" id="KW-1185">Reference proteome</keyword>
<feature type="transmembrane region" description="Helical" evidence="6">
    <location>
        <begin position="110"/>
        <end position="130"/>
    </location>
</feature>